<feature type="region of interest" description="Disordered" evidence="1">
    <location>
        <begin position="1"/>
        <end position="165"/>
    </location>
</feature>
<keyword evidence="3" id="KW-1185">Reference proteome</keyword>
<feature type="compositionally biased region" description="Low complexity" evidence="1">
    <location>
        <begin position="44"/>
        <end position="54"/>
    </location>
</feature>
<gene>
    <name evidence="2" type="ORF">BDP27DRAFT_35697</name>
</gene>
<comment type="caution">
    <text evidence="2">The sequence shown here is derived from an EMBL/GenBank/DDBJ whole genome shotgun (WGS) entry which is preliminary data.</text>
</comment>
<feature type="compositionally biased region" description="Polar residues" evidence="1">
    <location>
        <begin position="1"/>
        <end position="12"/>
    </location>
</feature>
<organism evidence="2 3">
    <name type="scientific">Rhodocollybia butyracea</name>
    <dbReference type="NCBI Taxonomy" id="206335"/>
    <lineage>
        <taxon>Eukaryota</taxon>
        <taxon>Fungi</taxon>
        <taxon>Dikarya</taxon>
        <taxon>Basidiomycota</taxon>
        <taxon>Agaricomycotina</taxon>
        <taxon>Agaricomycetes</taxon>
        <taxon>Agaricomycetidae</taxon>
        <taxon>Agaricales</taxon>
        <taxon>Marasmiineae</taxon>
        <taxon>Omphalotaceae</taxon>
        <taxon>Rhodocollybia</taxon>
    </lineage>
</organism>
<feature type="compositionally biased region" description="Polar residues" evidence="1">
    <location>
        <begin position="55"/>
        <end position="79"/>
    </location>
</feature>
<feature type="compositionally biased region" description="Polar residues" evidence="1">
    <location>
        <begin position="22"/>
        <end position="33"/>
    </location>
</feature>
<dbReference type="Proteomes" id="UP000772434">
    <property type="component" value="Unassembled WGS sequence"/>
</dbReference>
<proteinExistence type="predicted"/>
<feature type="compositionally biased region" description="Polar residues" evidence="1">
    <location>
        <begin position="86"/>
        <end position="96"/>
    </location>
</feature>
<accession>A0A9P5UDH0</accession>
<evidence type="ECO:0000256" key="1">
    <source>
        <dbReference type="SAM" id="MobiDB-lite"/>
    </source>
</evidence>
<dbReference type="EMBL" id="JADNRY010000010">
    <property type="protein sequence ID" value="KAF9075166.1"/>
    <property type="molecule type" value="Genomic_DNA"/>
</dbReference>
<dbReference type="AlphaFoldDB" id="A0A9P5UDH0"/>
<name>A0A9P5UDH0_9AGAR</name>
<sequence>MRLPQLSHTQAAPKQLRRPLHHNSQPQNASHSQMLPPPPPAKPKPSTSSNPNMSQGLHSSIGPSQSSGRYFGPSLNTQESSRHSADSQMNSTTTNRFLPMNERFPPPSTPANLTDSRRFVSPATRGGTFRPAVFTTNTSSRAPASRAQPNPPGGSGQRMPFVPGK</sequence>
<reference evidence="2" key="1">
    <citation type="submission" date="2020-11" db="EMBL/GenBank/DDBJ databases">
        <authorList>
            <consortium name="DOE Joint Genome Institute"/>
            <person name="Ahrendt S."/>
            <person name="Riley R."/>
            <person name="Andreopoulos W."/>
            <person name="Labutti K."/>
            <person name="Pangilinan J."/>
            <person name="Ruiz-Duenas F.J."/>
            <person name="Barrasa J.M."/>
            <person name="Sanchez-Garcia M."/>
            <person name="Camarero S."/>
            <person name="Miyauchi S."/>
            <person name="Serrano A."/>
            <person name="Linde D."/>
            <person name="Babiker R."/>
            <person name="Drula E."/>
            <person name="Ayuso-Fernandez I."/>
            <person name="Pacheco R."/>
            <person name="Padilla G."/>
            <person name="Ferreira P."/>
            <person name="Barriuso J."/>
            <person name="Kellner H."/>
            <person name="Castanera R."/>
            <person name="Alfaro M."/>
            <person name="Ramirez L."/>
            <person name="Pisabarro A.G."/>
            <person name="Kuo A."/>
            <person name="Tritt A."/>
            <person name="Lipzen A."/>
            <person name="He G."/>
            <person name="Yan M."/>
            <person name="Ng V."/>
            <person name="Cullen D."/>
            <person name="Martin F."/>
            <person name="Rosso M.-N."/>
            <person name="Henrissat B."/>
            <person name="Hibbett D."/>
            <person name="Martinez A.T."/>
            <person name="Grigoriev I.V."/>
        </authorList>
    </citation>
    <scope>NUCLEOTIDE SEQUENCE</scope>
    <source>
        <strain evidence="2">AH 40177</strain>
    </source>
</reference>
<evidence type="ECO:0000313" key="2">
    <source>
        <dbReference type="EMBL" id="KAF9075166.1"/>
    </source>
</evidence>
<protein>
    <submittedName>
        <fullName evidence="2">Uncharacterized protein</fullName>
    </submittedName>
</protein>
<evidence type="ECO:0000313" key="3">
    <source>
        <dbReference type="Proteomes" id="UP000772434"/>
    </source>
</evidence>